<organism evidence="1">
    <name type="scientific">Salvia miltiorrhiza</name>
    <name type="common">Chinese sage</name>
    <dbReference type="NCBI Taxonomy" id="226208"/>
    <lineage>
        <taxon>Eukaryota</taxon>
        <taxon>Viridiplantae</taxon>
        <taxon>Streptophyta</taxon>
        <taxon>Embryophyta</taxon>
        <taxon>Tracheophyta</taxon>
        <taxon>Spermatophyta</taxon>
        <taxon>Magnoliopsida</taxon>
        <taxon>eudicotyledons</taxon>
        <taxon>Gunneridae</taxon>
        <taxon>Pentapetalae</taxon>
        <taxon>asterids</taxon>
        <taxon>lamiids</taxon>
        <taxon>Lamiales</taxon>
        <taxon>Lamiaceae</taxon>
        <taxon>Nepetoideae</taxon>
        <taxon>Mentheae</taxon>
        <taxon>Salviinae</taxon>
        <taxon>Salvia</taxon>
        <taxon>Salvia incertae sedis</taxon>
    </lineage>
</organism>
<sequence>MRRNCNFSLHKLPPNYNASSSSWSTIANHHFLSCSYPNQIKIFRNDATELQIVSTMYTWMEWLQAICILLLARREREQKWKKHDRSSAFLRLQAHGSRGLSFKKSLQKFFQNRKERMQASIPY</sequence>
<reference evidence="1" key="1">
    <citation type="submission" date="2016-08" db="EMBL/GenBank/DDBJ databases">
        <title>Cloning and Expression Analysis of TIFY5A from Salvia miltiorrhiza Bunge.</title>
        <authorList>
            <person name="Huang Y."/>
        </authorList>
    </citation>
    <scope>NUCLEOTIDE SEQUENCE</scope>
</reference>
<name>A0A5H2ESL3_SALMI</name>
<dbReference type="EMBL" id="KX814384">
    <property type="protein sequence ID" value="ATA66293.1"/>
    <property type="molecule type" value="mRNA"/>
</dbReference>
<evidence type="ECO:0000313" key="1">
    <source>
        <dbReference type="EMBL" id="ATA66293.1"/>
    </source>
</evidence>
<protein>
    <submittedName>
        <fullName evidence="1">TIFY5A</fullName>
    </submittedName>
</protein>
<proteinExistence type="evidence at transcript level"/>
<accession>A0A5H2ESL3</accession>
<dbReference type="AlphaFoldDB" id="A0A5H2ESL3"/>